<reference evidence="12 13" key="1">
    <citation type="submission" date="2025-04" db="UniProtKB">
        <authorList>
            <consortium name="RefSeq"/>
        </authorList>
    </citation>
    <scope>IDENTIFICATION</scope>
</reference>
<evidence type="ECO:0000256" key="2">
    <source>
        <dbReference type="ARBA" id="ARBA00006339"/>
    </source>
</evidence>
<keyword evidence="8 9" id="KW-0325">Glycoprotein</keyword>
<keyword evidence="11" id="KW-1185">Reference proteome</keyword>
<name>A0A8B7Y9A7_ACAPL</name>
<dbReference type="EC" id="2.8.2.-" evidence="9"/>
<evidence type="ECO:0000256" key="6">
    <source>
        <dbReference type="ARBA" id="ARBA00023034"/>
    </source>
</evidence>
<dbReference type="Proteomes" id="UP000694845">
    <property type="component" value="Unplaced"/>
</dbReference>
<dbReference type="RefSeq" id="XP_022088936.1">
    <property type="nucleotide sequence ID" value="XM_022233244.1"/>
</dbReference>
<dbReference type="RefSeq" id="XP_022088940.1">
    <property type="nucleotide sequence ID" value="XM_022233248.1"/>
</dbReference>
<dbReference type="GeneID" id="110978328"/>
<evidence type="ECO:0000256" key="5">
    <source>
        <dbReference type="ARBA" id="ARBA00022989"/>
    </source>
</evidence>
<evidence type="ECO:0000256" key="8">
    <source>
        <dbReference type="ARBA" id="ARBA00023180"/>
    </source>
</evidence>
<feature type="region of interest" description="Disordered" evidence="10">
    <location>
        <begin position="42"/>
        <end position="85"/>
    </location>
</feature>
<evidence type="ECO:0000313" key="17">
    <source>
        <dbReference type="RefSeq" id="XP_022088940.1"/>
    </source>
</evidence>
<evidence type="ECO:0000313" key="11">
    <source>
        <dbReference type="Proteomes" id="UP000694845"/>
    </source>
</evidence>
<sequence>MLVCREMARLDRKIRRSAVAAVVLLACLLLVEYRTFYQDKSQGTIGNRKNNPRKEAVMKKPHRKPMQPNKPRKTQEQIESSKSSSLDFLKTQGEVQARRRAILRGTCERREIKSEAEPPKYTRQHIYVVDNYKAMYCFVPKVGCSNWKRILMVLNGNKETVEGLTSEEIHLRANLRFLNSYTPEQQAHRLKNYLKFVFVREPFRRALSVYRNKFEDVGYYQGNEHFHRFGRQIVAKFKKNPSQHDLQTGENATWREFVDYLTHPTERAEVETDIHFSDHWTEMYKLCSPCTIKYDVIGNLETVADDAQYVLELLNAPSKVRYLSSGNSRPTNSSDSGTFHKYFSQLDKLQLTKLWDLYKLDYELFGYPKPSVVPS</sequence>
<dbReference type="GO" id="GO:0008146">
    <property type="term" value="F:sulfotransferase activity"/>
    <property type="evidence" value="ECO:0007669"/>
    <property type="project" value="InterPro"/>
</dbReference>
<dbReference type="KEGG" id="aplc:110978328"/>
<evidence type="ECO:0000256" key="9">
    <source>
        <dbReference type="RuleBase" id="RU364020"/>
    </source>
</evidence>
<keyword evidence="6 9" id="KW-0333">Golgi apparatus</keyword>
<dbReference type="RefSeq" id="XP_022088935.1">
    <property type="nucleotide sequence ID" value="XM_022233243.1"/>
</dbReference>
<evidence type="ECO:0000313" key="13">
    <source>
        <dbReference type="RefSeq" id="XP_022088936.1"/>
    </source>
</evidence>
<evidence type="ECO:0000313" key="16">
    <source>
        <dbReference type="RefSeq" id="XP_022088939.1"/>
    </source>
</evidence>
<evidence type="ECO:0000256" key="1">
    <source>
        <dbReference type="ARBA" id="ARBA00004323"/>
    </source>
</evidence>
<evidence type="ECO:0000313" key="15">
    <source>
        <dbReference type="RefSeq" id="XP_022088938.1"/>
    </source>
</evidence>
<keyword evidence="5" id="KW-1133">Transmembrane helix</keyword>
<dbReference type="GO" id="GO:0000139">
    <property type="term" value="C:Golgi membrane"/>
    <property type="evidence" value="ECO:0007669"/>
    <property type="project" value="UniProtKB-SubCell"/>
</dbReference>
<dbReference type="InterPro" id="IPR005331">
    <property type="entry name" value="Sulfotransferase"/>
</dbReference>
<evidence type="ECO:0000313" key="14">
    <source>
        <dbReference type="RefSeq" id="XP_022088937.1"/>
    </source>
</evidence>
<accession>A0A8B7Y9A7</accession>
<evidence type="ECO:0000256" key="10">
    <source>
        <dbReference type="SAM" id="MobiDB-lite"/>
    </source>
</evidence>
<keyword evidence="3 9" id="KW-0808">Transferase</keyword>
<dbReference type="PANTHER" id="PTHR12137">
    <property type="entry name" value="CARBOHYDRATE SULFOTRANSFERASE"/>
    <property type="match status" value="1"/>
</dbReference>
<dbReference type="RefSeq" id="XP_022088937.1">
    <property type="nucleotide sequence ID" value="XM_022233245.1"/>
</dbReference>
<dbReference type="OMA" id="LRITHKS"/>
<dbReference type="OrthoDB" id="2019940at2759"/>
<dbReference type="RefSeq" id="XP_022088939.1">
    <property type="nucleotide sequence ID" value="XM_022233247.1"/>
</dbReference>
<dbReference type="AlphaFoldDB" id="A0A8B7Y9A7"/>
<keyword evidence="9" id="KW-0119">Carbohydrate metabolism</keyword>
<keyword evidence="4" id="KW-0812">Transmembrane</keyword>
<gene>
    <name evidence="12 13 14 15 16 17" type="primary">LOC110978328</name>
</gene>
<dbReference type="Pfam" id="PF03567">
    <property type="entry name" value="Sulfotransfer_2"/>
    <property type="match status" value="1"/>
</dbReference>
<dbReference type="PANTHER" id="PTHR12137:SF54">
    <property type="entry name" value="CARBOHYDRATE SULFOTRANSFERASE"/>
    <property type="match status" value="1"/>
</dbReference>
<comment type="similarity">
    <text evidence="2 9">Belongs to the sulfotransferase 2 family.</text>
</comment>
<evidence type="ECO:0000256" key="3">
    <source>
        <dbReference type="ARBA" id="ARBA00022679"/>
    </source>
</evidence>
<dbReference type="GO" id="GO:0016051">
    <property type="term" value="P:carbohydrate biosynthetic process"/>
    <property type="evidence" value="ECO:0007669"/>
    <property type="project" value="InterPro"/>
</dbReference>
<keyword evidence="9" id="KW-0735">Signal-anchor</keyword>
<comment type="subcellular location">
    <subcellularLocation>
        <location evidence="1 9">Golgi apparatus membrane</location>
        <topology evidence="1 9">Single-pass type II membrane protein</topology>
    </subcellularLocation>
</comment>
<dbReference type="RefSeq" id="XP_022088938.1">
    <property type="nucleotide sequence ID" value="XM_022233246.1"/>
</dbReference>
<organism evidence="11 17">
    <name type="scientific">Acanthaster planci</name>
    <name type="common">Crown-of-thorns starfish</name>
    <dbReference type="NCBI Taxonomy" id="133434"/>
    <lineage>
        <taxon>Eukaryota</taxon>
        <taxon>Metazoa</taxon>
        <taxon>Echinodermata</taxon>
        <taxon>Eleutherozoa</taxon>
        <taxon>Asterozoa</taxon>
        <taxon>Asteroidea</taxon>
        <taxon>Valvatacea</taxon>
        <taxon>Valvatida</taxon>
        <taxon>Acanthasteridae</taxon>
        <taxon>Acanthaster</taxon>
    </lineage>
</organism>
<evidence type="ECO:0000256" key="7">
    <source>
        <dbReference type="ARBA" id="ARBA00023136"/>
    </source>
</evidence>
<dbReference type="InterPro" id="IPR018011">
    <property type="entry name" value="Carb_sulfotrans_8-10"/>
</dbReference>
<evidence type="ECO:0000256" key="4">
    <source>
        <dbReference type="ARBA" id="ARBA00022692"/>
    </source>
</evidence>
<keyword evidence="7" id="KW-0472">Membrane</keyword>
<proteinExistence type="inferred from homology"/>
<protein>
    <recommendedName>
        <fullName evidence="9">Carbohydrate sulfotransferase</fullName>
        <ecNumber evidence="9">2.8.2.-</ecNumber>
    </recommendedName>
</protein>
<dbReference type="PROSITE" id="PS51257">
    <property type="entry name" value="PROKAR_LIPOPROTEIN"/>
    <property type="match status" value="1"/>
</dbReference>
<evidence type="ECO:0000313" key="12">
    <source>
        <dbReference type="RefSeq" id="XP_022088935.1"/>
    </source>
</evidence>